<dbReference type="AlphaFoldDB" id="A0A9J6DP64"/>
<sequence>MEEGTTPPPPKRRAETQANEGKPAHVTPENKVLKEVQQSVKELNEWMSNASRLISALTDRVETIDKITQQQNEHLQQRLIAVEARITPLPPSGLDPTANVKQPSFTRHGNASTTEALVDYTLNVFNIPSFVKSFLRGRLNVNSVEDLARKFPLVVSTCATLRVATAAVEGYHYLIDSNVSSGSLQPPLGIQQVAQFASNG</sequence>
<name>A0A9J6DP64_RHIMP</name>
<reference evidence="2" key="2">
    <citation type="submission" date="2021-09" db="EMBL/GenBank/DDBJ databases">
        <authorList>
            <person name="Jia N."/>
            <person name="Wang J."/>
            <person name="Shi W."/>
            <person name="Du L."/>
            <person name="Sun Y."/>
            <person name="Zhan W."/>
            <person name="Jiang J."/>
            <person name="Wang Q."/>
            <person name="Zhang B."/>
            <person name="Ji P."/>
            <person name="Sakyi L.B."/>
            <person name="Cui X."/>
            <person name="Yuan T."/>
            <person name="Jiang B."/>
            <person name="Yang W."/>
            <person name="Lam T.T.-Y."/>
            <person name="Chang Q."/>
            <person name="Ding S."/>
            <person name="Wang X."/>
            <person name="Zhu J."/>
            <person name="Ruan X."/>
            <person name="Zhao L."/>
            <person name="Wei J."/>
            <person name="Que T."/>
            <person name="Du C."/>
            <person name="Cheng J."/>
            <person name="Dai P."/>
            <person name="Han X."/>
            <person name="Huang E."/>
            <person name="Gao Y."/>
            <person name="Liu J."/>
            <person name="Shao H."/>
            <person name="Ye R."/>
            <person name="Li L."/>
            <person name="Wei W."/>
            <person name="Wang X."/>
            <person name="Wang C."/>
            <person name="Huo Q."/>
            <person name="Li W."/>
            <person name="Guo W."/>
            <person name="Chen H."/>
            <person name="Chen S."/>
            <person name="Zhou L."/>
            <person name="Zhou L."/>
            <person name="Ni X."/>
            <person name="Tian J."/>
            <person name="Zhou Y."/>
            <person name="Sheng Y."/>
            <person name="Liu T."/>
            <person name="Pan Y."/>
            <person name="Xia L."/>
            <person name="Li J."/>
            <person name="Zhao F."/>
            <person name="Cao W."/>
        </authorList>
    </citation>
    <scope>NUCLEOTIDE SEQUENCE</scope>
    <source>
        <strain evidence="2">Rmic-2018</strain>
        <tissue evidence="2">Larvae</tissue>
    </source>
</reference>
<keyword evidence="3" id="KW-1185">Reference proteome</keyword>
<dbReference type="EMBL" id="JABSTU010000008">
    <property type="protein sequence ID" value="KAH8024037.1"/>
    <property type="molecule type" value="Genomic_DNA"/>
</dbReference>
<evidence type="ECO:0000313" key="2">
    <source>
        <dbReference type="EMBL" id="KAH8024037.1"/>
    </source>
</evidence>
<comment type="caution">
    <text evidence="2">The sequence shown here is derived from an EMBL/GenBank/DDBJ whole genome shotgun (WGS) entry which is preliminary data.</text>
</comment>
<organism evidence="2 3">
    <name type="scientific">Rhipicephalus microplus</name>
    <name type="common">Cattle tick</name>
    <name type="synonym">Boophilus microplus</name>
    <dbReference type="NCBI Taxonomy" id="6941"/>
    <lineage>
        <taxon>Eukaryota</taxon>
        <taxon>Metazoa</taxon>
        <taxon>Ecdysozoa</taxon>
        <taxon>Arthropoda</taxon>
        <taxon>Chelicerata</taxon>
        <taxon>Arachnida</taxon>
        <taxon>Acari</taxon>
        <taxon>Parasitiformes</taxon>
        <taxon>Ixodida</taxon>
        <taxon>Ixodoidea</taxon>
        <taxon>Ixodidae</taxon>
        <taxon>Rhipicephalinae</taxon>
        <taxon>Rhipicephalus</taxon>
        <taxon>Boophilus</taxon>
    </lineage>
</organism>
<proteinExistence type="predicted"/>
<dbReference type="Proteomes" id="UP000821866">
    <property type="component" value="Chromosome 6"/>
</dbReference>
<feature type="region of interest" description="Disordered" evidence="1">
    <location>
        <begin position="1"/>
        <end position="29"/>
    </location>
</feature>
<protein>
    <submittedName>
        <fullName evidence="2">Uncharacterized protein</fullName>
    </submittedName>
</protein>
<reference evidence="2" key="1">
    <citation type="journal article" date="2020" name="Cell">
        <title>Large-Scale Comparative Analyses of Tick Genomes Elucidate Their Genetic Diversity and Vector Capacities.</title>
        <authorList>
            <consortium name="Tick Genome and Microbiome Consortium (TIGMIC)"/>
            <person name="Jia N."/>
            <person name="Wang J."/>
            <person name="Shi W."/>
            <person name="Du L."/>
            <person name="Sun Y."/>
            <person name="Zhan W."/>
            <person name="Jiang J.F."/>
            <person name="Wang Q."/>
            <person name="Zhang B."/>
            <person name="Ji P."/>
            <person name="Bell-Sakyi L."/>
            <person name="Cui X.M."/>
            <person name="Yuan T.T."/>
            <person name="Jiang B.G."/>
            <person name="Yang W.F."/>
            <person name="Lam T.T."/>
            <person name="Chang Q.C."/>
            <person name="Ding S.J."/>
            <person name="Wang X.J."/>
            <person name="Zhu J.G."/>
            <person name="Ruan X.D."/>
            <person name="Zhao L."/>
            <person name="Wei J.T."/>
            <person name="Ye R.Z."/>
            <person name="Que T.C."/>
            <person name="Du C.H."/>
            <person name="Zhou Y.H."/>
            <person name="Cheng J.X."/>
            <person name="Dai P.F."/>
            <person name="Guo W.B."/>
            <person name="Han X.H."/>
            <person name="Huang E.J."/>
            <person name="Li L.F."/>
            <person name="Wei W."/>
            <person name="Gao Y.C."/>
            <person name="Liu J.Z."/>
            <person name="Shao H.Z."/>
            <person name="Wang X."/>
            <person name="Wang C.C."/>
            <person name="Yang T.C."/>
            <person name="Huo Q.B."/>
            <person name="Li W."/>
            <person name="Chen H.Y."/>
            <person name="Chen S.E."/>
            <person name="Zhou L.G."/>
            <person name="Ni X.B."/>
            <person name="Tian J.H."/>
            <person name="Sheng Y."/>
            <person name="Liu T."/>
            <person name="Pan Y.S."/>
            <person name="Xia L.Y."/>
            <person name="Li J."/>
            <person name="Zhao F."/>
            <person name="Cao W.C."/>
        </authorList>
    </citation>
    <scope>NUCLEOTIDE SEQUENCE</scope>
    <source>
        <strain evidence="2">Rmic-2018</strain>
    </source>
</reference>
<dbReference type="VEuPathDB" id="VectorBase:LOC119172856"/>
<accession>A0A9J6DP64</accession>
<evidence type="ECO:0000313" key="3">
    <source>
        <dbReference type="Proteomes" id="UP000821866"/>
    </source>
</evidence>
<gene>
    <name evidence="2" type="ORF">HPB51_020795</name>
</gene>
<evidence type="ECO:0000256" key="1">
    <source>
        <dbReference type="SAM" id="MobiDB-lite"/>
    </source>
</evidence>